<dbReference type="Pfam" id="PF13041">
    <property type="entry name" value="PPR_2"/>
    <property type="match status" value="1"/>
</dbReference>
<proteinExistence type="predicted"/>
<dbReference type="PANTHER" id="PTHR47926:SF492">
    <property type="entry name" value="DYW DOMAIN-CONTAINING PROTEIN"/>
    <property type="match status" value="1"/>
</dbReference>
<dbReference type="PANTHER" id="PTHR47926">
    <property type="entry name" value="PENTATRICOPEPTIDE REPEAT-CONTAINING PROTEIN"/>
    <property type="match status" value="1"/>
</dbReference>
<dbReference type="GO" id="GO:0009451">
    <property type="term" value="P:RNA modification"/>
    <property type="evidence" value="ECO:0007669"/>
    <property type="project" value="InterPro"/>
</dbReference>
<dbReference type="InterPro" id="IPR046960">
    <property type="entry name" value="PPR_At4g14850-like_plant"/>
</dbReference>
<comment type="caution">
    <text evidence="3">The sequence shown here is derived from an EMBL/GenBank/DDBJ whole genome shotgun (WGS) entry which is preliminary data.</text>
</comment>
<dbReference type="InterPro" id="IPR002885">
    <property type="entry name" value="PPR_rpt"/>
</dbReference>
<feature type="repeat" description="PPR" evidence="2">
    <location>
        <begin position="8"/>
        <end position="38"/>
    </location>
</feature>
<dbReference type="Proteomes" id="UP001420932">
    <property type="component" value="Unassembled WGS sequence"/>
</dbReference>
<evidence type="ECO:0000313" key="3">
    <source>
        <dbReference type="EMBL" id="KAK9151432.1"/>
    </source>
</evidence>
<evidence type="ECO:0008006" key="5">
    <source>
        <dbReference type="Google" id="ProtNLM"/>
    </source>
</evidence>
<dbReference type="SUPFAM" id="SSF48452">
    <property type="entry name" value="TPR-like"/>
    <property type="match status" value="1"/>
</dbReference>
<organism evidence="3 4">
    <name type="scientific">Stephania yunnanensis</name>
    <dbReference type="NCBI Taxonomy" id="152371"/>
    <lineage>
        <taxon>Eukaryota</taxon>
        <taxon>Viridiplantae</taxon>
        <taxon>Streptophyta</taxon>
        <taxon>Embryophyta</taxon>
        <taxon>Tracheophyta</taxon>
        <taxon>Spermatophyta</taxon>
        <taxon>Magnoliopsida</taxon>
        <taxon>Ranunculales</taxon>
        <taxon>Menispermaceae</taxon>
        <taxon>Menispermoideae</taxon>
        <taxon>Cissampelideae</taxon>
        <taxon>Stephania</taxon>
    </lineage>
</organism>
<keyword evidence="1" id="KW-0677">Repeat</keyword>
<dbReference type="NCBIfam" id="TIGR00756">
    <property type="entry name" value="PPR"/>
    <property type="match status" value="2"/>
</dbReference>
<feature type="repeat" description="PPR" evidence="2">
    <location>
        <begin position="39"/>
        <end position="73"/>
    </location>
</feature>
<gene>
    <name evidence="3" type="ORF">Syun_009741</name>
</gene>
<dbReference type="EMBL" id="JBBNAF010000004">
    <property type="protein sequence ID" value="KAK9151432.1"/>
    <property type="molecule type" value="Genomic_DNA"/>
</dbReference>
<name>A0AAP0PPB4_9MAGN</name>
<dbReference type="PROSITE" id="PS51375">
    <property type="entry name" value="PPR"/>
    <property type="match status" value="3"/>
</dbReference>
<dbReference type="Pfam" id="PF01535">
    <property type="entry name" value="PPR"/>
    <property type="match status" value="2"/>
</dbReference>
<protein>
    <recommendedName>
        <fullName evidence="5">Pentatricopeptide repeat-containing protein</fullName>
    </recommendedName>
</protein>
<dbReference type="GO" id="GO:0003723">
    <property type="term" value="F:RNA binding"/>
    <property type="evidence" value="ECO:0007669"/>
    <property type="project" value="InterPro"/>
</dbReference>
<dbReference type="Gene3D" id="1.25.40.10">
    <property type="entry name" value="Tetratricopeptide repeat domain"/>
    <property type="match status" value="2"/>
</dbReference>
<sequence length="134" mass="15607">MNVRNVRDKITWTTIVTVFANAGQVDQANEYFDEIPDRDKVSWMVMADGYLRANHFKEALDVFREMEGSNIRADGYTMVCILRVCMHLGALEVGKWIRCYIDKNKIRRDVFLGNALIDMYLKCGNVERAMKIFE</sequence>
<evidence type="ECO:0000256" key="2">
    <source>
        <dbReference type="PROSITE-ProRule" id="PRU00708"/>
    </source>
</evidence>
<evidence type="ECO:0000313" key="4">
    <source>
        <dbReference type="Proteomes" id="UP001420932"/>
    </source>
</evidence>
<evidence type="ECO:0000256" key="1">
    <source>
        <dbReference type="ARBA" id="ARBA00022737"/>
    </source>
</evidence>
<dbReference type="InterPro" id="IPR011990">
    <property type="entry name" value="TPR-like_helical_dom_sf"/>
</dbReference>
<reference evidence="3 4" key="1">
    <citation type="submission" date="2024-01" db="EMBL/GenBank/DDBJ databases">
        <title>Genome assemblies of Stephania.</title>
        <authorList>
            <person name="Yang L."/>
        </authorList>
    </citation>
    <scope>NUCLEOTIDE SEQUENCE [LARGE SCALE GENOMIC DNA]</scope>
    <source>
        <strain evidence="3">YNDBR</strain>
        <tissue evidence="3">Leaf</tissue>
    </source>
</reference>
<keyword evidence="4" id="KW-1185">Reference proteome</keyword>
<dbReference type="AlphaFoldDB" id="A0AAP0PPB4"/>
<accession>A0AAP0PPB4</accession>
<feature type="repeat" description="PPR" evidence="2">
    <location>
        <begin position="109"/>
        <end position="134"/>
    </location>
</feature>